<protein>
    <submittedName>
        <fullName evidence="3">Nose resistant to fluoxetine protein 6-like Protein</fullName>
    </submittedName>
</protein>
<feature type="domain" description="Nose resistant-to-fluoxetine protein N-terminal" evidence="2">
    <location>
        <begin position="155"/>
        <end position="218"/>
    </location>
</feature>
<keyword evidence="4" id="KW-1185">Reference proteome</keyword>
<proteinExistence type="predicted"/>
<sequence>MGINMDTDLKTNHRPSARTLLTVALILLSHHLCPTEANYYSILSEGGKTTFSFPEAPKLKYHERLAFAGQPLLRDAETWLARGIPDDVADGLTELLQGIEDLHRFSSNAQNSYSHSSAANGVQAESDAEADEGMLNVVMASLDSVADTRAVSSRCINDTGFLLVNMVRRQGWALKFLDAAGKPGPGISEFRLNFVGDYDLCRDQSVSNGTAEFRGNYVIWKIALHVSCQNTFSVKTSV</sequence>
<dbReference type="AlphaFoldDB" id="A0AAV4GRD3"/>
<accession>A0AAV4GRD3</accession>
<dbReference type="EMBL" id="BMAT01001546">
    <property type="protein sequence ID" value="GFR87884.1"/>
    <property type="molecule type" value="Genomic_DNA"/>
</dbReference>
<gene>
    <name evidence="3" type="ORF">ElyMa_000756800</name>
</gene>
<dbReference type="Proteomes" id="UP000762676">
    <property type="component" value="Unassembled WGS sequence"/>
</dbReference>
<comment type="caution">
    <text evidence="3">The sequence shown here is derived from an EMBL/GenBank/DDBJ whole genome shotgun (WGS) entry which is preliminary data.</text>
</comment>
<feature type="chain" id="PRO_5043808645" evidence="1">
    <location>
        <begin position="38"/>
        <end position="238"/>
    </location>
</feature>
<keyword evidence="1" id="KW-0732">Signal</keyword>
<evidence type="ECO:0000313" key="3">
    <source>
        <dbReference type="EMBL" id="GFR87884.1"/>
    </source>
</evidence>
<organism evidence="3 4">
    <name type="scientific">Elysia marginata</name>
    <dbReference type="NCBI Taxonomy" id="1093978"/>
    <lineage>
        <taxon>Eukaryota</taxon>
        <taxon>Metazoa</taxon>
        <taxon>Spiralia</taxon>
        <taxon>Lophotrochozoa</taxon>
        <taxon>Mollusca</taxon>
        <taxon>Gastropoda</taxon>
        <taxon>Heterobranchia</taxon>
        <taxon>Euthyneura</taxon>
        <taxon>Panpulmonata</taxon>
        <taxon>Sacoglossa</taxon>
        <taxon>Placobranchoidea</taxon>
        <taxon>Plakobranchidae</taxon>
        <taxon>Elysia</taxon>
    </lineage>
</organism>
<reference evidence="3 4" key="1">
    <citation type="journal article" date="2021" name="Elife">
        <title>Chloroplast acquisition without the gene transfer in kleptoplastic sea slugs, Plakobranchus ocellatus.</title>
        <authorList>
            <person name="Maeda T."/>
            <person name="Takahashi S."/>
            <person name="Yoshida T."/>
            <person name="Shimamura S."/>
            <person name="Takaki Y."/>
            <person name="Nagai Y."/>
            <person name="Toyoda A."/>
            <person name="Suzuki Y."/>
            <person name="Arimoto A."/>
            <person name="Ishii H."/>
            <person name="Satoh N."/>
            <person name="Nishiyama T."/>
            <person name="Hasebe M."/>
            <person name="Maruyama T."/>
            <person name="Minagawa J."/>
            <person name="Obokata J."/>
            <person name="Shigenobu S."/>
        </authorList>
    </citation>
    <scope>NUCLEOTIDE SEQUENCE [LARGE SCALE GENOMIC DNA]</scope>
</reference>
<dbReference type="InterPro" id="IPR006621">
    <property type="entry name" value="Nose-resist-to-fluoxetine_N"/>
</dbReference>
<evidence type="ECO:0000256" key="1">
    <source>
        <dbReference type="SAM" id="SignalP"/>
    </source>
</evidence>
<feature type="signal peptide" evidence="1">
    <location>
        <begin position="1"/>
        <end position="37"/>
    </location>
</feature>
<dbReference type="Pfam" id="PF20146">
    <property type="entry name" value="NRF"/>
    <property type="match status" value="1"/>
</dbReference>
<evidence type="ECO:0000259" key="2">
    <source>
        <dbReference type="Pfam" id="PF20146"/>
    </source>
</evidence>
<evidence type="ECO:0000313" key="4">
    <source>
        <dbReference type="Proteomes" id="UP000762676"/>
    </source>
</evidence>
<name>A0AAV4GRD3_9GAST</name>